<comment type="function">
    <text evidence="4">Involved in the maturation of [NiFe] hydrogenases. Required for nickel insertion into the metal center of the hydrogenase.</text>
</comment>
<dbReference type="NCBIfam" id="TIGR00100">
    <property type="entry name" value="hypA"/>
    <property type="match status" value="1"/>
</dbReference>
<feature type="binding site" evidence="4">
    <location>
        <position position="72"/>
    </location>
    <ligand>
        <name>Zn(2+)</name>
        <dbReference type="ChEBI" id="CHEBI:29105"/>
    </ligand>
</feature>
<dbReference type="AlphaFoldDB" id="A0A6H1UCW6"/>
<keyword evidence="6" id="KW-1185">Reference proteome</keyword>
<dbReference type="InterPro" id="IPR000688">
    <property type="entry name" value="HypA/HybF"/>
</dbReference>
<dbReference type="PIRSF" id="PIRSF004761">
    <property type="entry name" value="Hydrgn_mat_HypA"/>
    <property type="match status" value="1"/>
</dbReference>
<dbReference type="HAMAP" id="MF_00213">
    <property type="entry name" value="HypA_HybF"/>
    <property type="match status" value="1"/>
</dbReference>
<dbReference type="Gene3D" id="3.30.2320.80">
    <property type="match status" value="1"/>
</dbReference>
<gene>
    <name evidence="4 5" type="primary">hypA</name>
    <name evidence="5" type="ORF">HER31_05880</name>
</gene>
<protein>
    <recommendedName>
        <fullName evidence="4">Hydrogenase maturation factor HypA</fullName>
    </recommendedName>
</protein>
<evidence type="ECO:0000313" key="6">
    <source>
        <dbReference type="Proteomes" id="UP000501602"/>
    </source>
</evidence>
<dbReference type="PANTHER" id="PTHR34535">
    <property type="entry name" value="HYDROGENASE MATURATION FACTOR HYPA"/>
    <property type="match status" value="1"/>
</dbReference>
<comment type="similarity">
    <text evidence="4">Belongs to the HypA/HybF family.</text>
</comment>
<dbReference type="Pfam" id="PF01155">
    <property type="entry name" value="HypA"/>
    <property type="match status" value="1"/>
</dbReference>
<keyword evidence="1 4" id="KW-0533">Nickel</keyword>
<dbReference type="RefSeq" id="WP_168659692.1">
    <property type="nucleotide sequence ID" value="NZ_CP051180.1"/>
</dbReference>
<dbReference type="GO" id="GO:0016151">
    <property type="term" value="F:nickel cation binding"/>
    <property type="evidence" value="ECO:0007669"/>
    <property type="project" value="UniProtKB-UniRule"/>
</dbReference>
<dbReference type="EMBL" id="CP051180">
    <property type="protein sequence ID" value="QIZ76430.1"/>
    <property type="molecule type" value="Genomic_DNA"/>
</dbReference>
<feature type="binding site" evidence="4">
    <location>
        <position position="91"/>
    </location>
    <ligand>
        <name>Zn(2+)</name>
        <dbReference type="ChEBI" id="CHEBI:29105"/>
    </ligand>
</feature>
<keyword evidence="3 4" id="KW-0862">Zinc</keyword>
<dbReference type="GO" id="GO:0008270">
    <property type="term" value="F:zinc ion binding"/>
    <property type="evidence" value="ECO:0007669"/>
    <property type="project" value="UniProtKB-UniRule"/>
</dbReference>
<accession>A0A6H1UCW6</accession>
<evidence type="ECO:0000256" key="2">
    <source>
        <dbReference type="ARBA" id="ARBA00022723"/>
    </source>
</evidence>
<dbReference type="PANTHER" id="PTHR34535:SF3">
    <property type="entry name" value="HYDROGENASE MATURATION FACTOR HYPA"/>
    <property type="match status" value="1"/>
</dbReference>
<feature type="binding site" evidence="4">
    <location>
        <position position="88"/>
    </location>
    <ligand>
        <name>Zn(2+)</name>
        <dbReference type="ChEBI" id="CHEBI:29105"/>
    </ligand>
</feature>
<evidence type="ECO:0000256" key="4">
    <source>
        <dbReference type="HAMAP-Rule" id="MF_00213"/>
    </source>
</evidence>
<name>A0A6H1UCW6_9GAMM</name>
<reference evidence="5 6" key="1">
    <citation type="submission" date="2020-04" db="EMBL/GenBank/DDBJ databases">
        <title>Ferrimonas sp. S7 isolated from sea water.</title>
        <authorList>
            <person name="Bae S.S."/>
            <person name="Baek K."/>
        </authorList>
    </citation>
    <scope>NUCLEOTIDE SEQUENCE [LARGE SCALE GENOMIC DNA]</scope>
    <source>
        <strain evidence="5 6">S7</strain>
    </source>
</reference>
<dbReference type="GO" id="GO:0051604">
    <property type="term" value="P:protein maturation"/>
    <property type="evidence" value="ECO:0007669"/>
    <property type="project" value="InterPro"/>
</dbReference>
<keyword evidence="2 4" id="KW-0479">Metal-binding</keyword>
<evidence type="ECO:0000256" key="3">
    <source>
        <dbReference type="ARBA" id="ARBA00022833"/>
    </source>
</evidence>
<evidence type="ECO:0000256" key="1">
    <source>
        <dbReference type="ARBA" id="ARBA00022596"/>
    </source>
</evidence>
<evidence type="ECO:0000313" key="5">
    <source>
        <dbReference type="EMBL" id="QIZ76430.1"/>
    </source>
</evidence>
<feature type="binding site" evidence="4">
    <location>
        <position position="2"/>
    </location>
    <ligand>
        <name>Ni(2+)</name>
        <dbReference type="ChEBI" id="CHEBI:49786"/>
    </ligand>
</feature>
<proteinExistence type="inferred from homology"/>
<sequence length="112" mass="12044">MHEMSLAEGIMQIVETQSKGHGNKVTKVILSLGELAGVEKEALEFGFEVVSNGTIAHGAILEYHPVSGSAFCFNCCAQVPLSKQGNPCPRCDGYQLTVIDGTQMQVKSMELE</sequence>
<dbReference type="KEGG" id="fes:HER31_05880"/>
<feature type="binding site" evidence="4">
    <location>
        <position position="75"/>
    </location>
    <ligand>
        <name>Zn(2+)</name>
        <dbReference type="ChEBI" id="CHEBI:29105"/>
    </ligand>
</feature>
<organism evidence="5 6">
    <name type="scientific">Ferrimonas lipolytica</name>
    <dbReference type="NCBI Taxonomy" id="2724191"/>
    <lineage>
        <taxon>Bacteria</taxon>
        <taxon>Pseudomonadati</taxon>
        <taxon>Pseudomonadota</taxon>
        <taxon>Gammaproteobacteria</taxon>
        <taxon>Alteromonadales</taxon>
        <taxon>Ferrimonadaceae</taxon>
        <taxon>Ferrimonas</taxon>
    </lineage>
</organism>
<dbReference type="Proteomes" id="UP000501602">
    <property type="component" value="Chromosome"/>
</dbReference>